<sequence>MPGSTEAQVARLDERLNSIERLLASIAEDQKSASEGRRRSYEAQERTEREIIGITHRLAAVEKSVESIRPTTEELERVRDRVVFAGRLGQTLWSIGKALISAAAGAAAAWYAMTGRPPP</sequence>
<accession>K2MY72</accession>
<dbReference type="PATRIC" id="fig|391937.3.peg.4215"/>
<dbReference type="Proteomes" id="UP000006786">
    <property type="component" value="Unassembled WGS sequence"/>
</dbReference>
<evidence type="ECO:0000313" key="1">
    <source>
        <dbReference type="EMBL" id="EKF16938.1"/>
    </source>
</evidence>
<reference evidence="1 2" key="1">
    <citation type="journal article" date="2012" name="J. Bacteriol.">
        <title>Genome Sequence of Nitratireductor pacificus Type Strain pht-3B.</title>
        <authorList>
            <person name="Lai Q."/>
            <person name="Li G."/>
            <person name="Shao Z."/>
        </authorList>
    </citation>
    <scope>NUCLEOTIDE SEQUENCE [LARGE SCALE GENOMIC DNA]</scope>
    <source>
        <strain evidence="2">pht-3B</strain>
    </source>
</reference>
<dbReference type="STRING" id="391937.NA2_20557"/>
<dbReference type="EMBL" id="AMRM01000034">
    <property type="protein sequence ID" value="EKF16938.1"/>
    <property type="molecule type" value="Genomic_DNA"/>
</dbReference>
<keyword evidence="2" id="KW-1185">Reference proteome</keyword>
<proteinExistence type="predicted"/>
<dbReference type="RefSeq" id="WP_008599209.1">
    <property type="nucleotide sequence ID" value="NZ_AMRM01000034.1"/>
</dbReference>
<dbReference type="AlphaFoldDB" id="K2MY72"/>
<dbReference type="eggNOG" id="ENOG50300UZ">
    <property type="taxonomic scope" value="Bacteria"/>
</dbReference>
<comment type="caution">
    <text evidence="1">The sequence shown here is derived from an EMBL/GenBank/DDBJ whole genome shotgun (WGS) entry which is preliminary data.</text>
</comment>
<gene>
    <name evidence="1" type="ORF">NA2_20557</name>
</gene>
<dbReference type="OrthoDB" id="8030877at2"/>
<name>K2MY72_9HYPH</name>
<organism evidence="1 2">
    <name type="scientific">Nitratireductor pacificus pht-3B</name>
    <dbReference type="NCBI Taxonomy" id="391937"/>
    <lineage>
        <taxon>Bacteria</taxon>
        <taxon>Pseudomonadati</taxon>
        <taxon>Pseudomonadota</taxon>
        <taxon>Alphaproteobacteria</taxon>
        <taxon>Hyphomicrobiales</taxon>
        <taxon>Phyllobacteriaceae</taxon>
        <taxon>Nitratireductor</taxon>
    </lineage>
</organism>
<evidence type="ECO:0008006" key="3">
    <source>
        <dbReference type="Google" id="ProtNLM"/>
    </source>
</evidence>
<evidence type="ECO:0000313" key="2">
    <source>
        <dbReference type="Proteomes" id="UP000006786"/>
    </source>
</evidence>
<protein>
    <recommendedName>
        <fullName evidence="3">DUF1515 domain-containing protein</fullName>
    </recommendedName>
</protein>